<dbReference type="Proteomes" id="UP000273977">
    <property type="component" value="Unassembled WGS sequence"/>
</dbReference>
<keyword evidence="3" id="KW-1185">Reference proteome</keyword>
<evidence type="ECO:0000313" key="2">
    <source>
        <dbReference type="EMBL" id="RPA63610.1"/>
    </source>
</evidence>
<reference evidence="2 3" key="1">
    <citation type="submission" date="2018-11" db="EMBL/GenBank/DDBJ databases">
        <title>Aerococcus sp. SJQ22, whole genome shotgun sequence.</title>
        <authorList>
            <person name="Sun L."/>
            <person name="Gao X."/>
            <person name="Chen W."/>
            <person name="Huang K."/>
        </authorList>
    </citation>
    <scope>NUCLEOTIDE SEQUENCE [LARGE SCALE GENOMIC DNA]</scope>
    <source>
        <strain evidence="2 3">SJQ22</strain>
    </source>
</reference>
<dbReference type="EMBL" id="RKMG01000003">
    <property type="protein sequence ID" value="RPA63610.1"/>
    <property type="molecule type" value="Genomic_DNA"/>
</dbReference>
<protein>
    <submittedName>
        <fullName evidence="2">Uncharacterized protein</fullName>
    </submittedName>
</protein>
<sequence>MNKKDINHKGTQDDHSFRNVYKIELSGLLGNNYDELDEDNLTFSIKGFLLKAVVFIITATLCFFLFKEKMWSTDTRTAVVYSLGFLGSTLAICFIANSIIDWFIHKKRK</sequence>
<name>A0A3N4GYC5_9LACT</name>
<feature type="transmembrane region" description="Helical" evidence="1">
    <location>
        <begin position="48"/>
        <end position="66"/>
    </location>
</feature>
<accession>A0A3N4GYC5</accession>
<dbReference type="OrthoDB" id="2135978at2"/>
<keyword evidence="1" id="KW-0812">Transmembrane</keyword>
<organism evidence="2 3">
    <name type="scientific">Aerococcus agrisoli</name>
    <dbReference type="NCBI Taxonomy" id="2487350"/>
    <lineage>
        <taxon>Bacteria</taxon>
        <taxon>Bacillati</taxon>
        <taxon>Bacillota</taxon>
        <taxon>Bacilli</taxon>
        <taxon>Lactobacillales</taxon>
        <taxon>Aerococcaceae</taxon>
        <taxon>Aerococcus</taxon>
    </lineage>
</organism>
<dbReference type="AlphaFoldDB" id="A0A3N4GYC5"/>
<evidence type="ECO:0000313" key="3">
    <source>
        <dbReference type="Proteomes" id="UP000273977"/>
    </source>
</evidence>
<keyword evidence="1" id="KW-0472">Membrane</keyword>
<gene>
    <name evidence="2" type="ORF">EF384_01440</name>
</gene>
<proteinExistence type="predicted"/>
<evidence type="ECO:0000256" key="1">
    <source>
        <dbReference type="SAM" id="Phobius"/>
    </source>
</evidence>
<comment type="caution">
    <text evidence="2">The sequence shown here is derived from an EMBL/GenBank/DDBJ whole genome shotgun (WGS) entry which is preliminary data.</text>
</comment>
<keyword evidence="1" id="KW-1133">Transmembrane helix</keyword>
<feature type="transmembrane region" description="Helical" evidence="1">
    <location>
        <begin position="78"/>
        <end position="104"/>
    </location>
</feature>
<dbReference type="RefSeq" id="WP_123779213.1">
    <property type="nucleotide sequence ID" value="NZ_RKMG01000003.1"/>
</dbReference>